<proteinExistence type="predicted"/>
<reference evidence="1" key="1">
    <citation type="submission" date="2020-08" db="EMBL/GenBank/DDBJ databases">
        <title>Multicomponent nature underlies the extraordinary mechanical properties of spider dragline silk.</title>
        <authorList>
            <person name="Kono N."/>
            <person name="Nakamura H."/>
            <person name="Mori M."/>
            <person name="Yoshida Y."/>
            <person name="Ohtoshi R."/>
            <person name="Malay A.D."/>
            <person name="Moran D.A.P."/>
            <person name="Tomita M."/>
            <person name="Numata K."/>
            <person name="Arakawa K."/>
        </authorList>
    </citation>
    <scope>NUCLEOTIDE SEQUENCE</scope>
</reference>
<dbReference type="EMBL" id="BMAV01008467">
    <property type="protein sequence ID" value="GFY52104.1"/>
    <property type="molecule type" value="Genomic_DNA"/>
</dbReference>
<dbReference type="AlphaFoldDB" id="A0A8X6XF53"/>
<comment type="caution">
    <text evidence="1">The sequence shown here is derived from an EMBL/GenBank/DDBJ whole genome shotgun (WGS) entry which is preliminary data.</text>
</comment>
<sequence>MFNSSHFNESKDLLVALLPEMPGASAR</sequence>
<organism evidence="1 2">
    <name type="scientific">Trichonephila inaurata madagascariensis</name>
    <dbReference type="NCBI Taxonomy" id="2747483"/>
    <lineage>
        <taxon>Eukaryota</taxon>
        <taxon>Metazoa</taxon>
        <taxon>Ecdysozoa</taxon>
        <taxon>Arthropoda</taxon>
        <taxon>Chelicerata</taxon>
        <taxon>Arachnida</taxon>
        <taxon>Araneae</taxon>
        <taxon>Araneomorphae</taxon>
        <taxon>Entelegynae</taxon>
        <taxon>Araneoidea</taxon>
        <taxon>Nephilidae</taxon>
        <taxon>Trichonephila</taxon>
        <taxon>Trichonephila inaurata</taxon>
    </lineage>
</organism>
<gene>
    <name evidence="1" type="ORF">TNIN_70991</name>
</gene>
<name>A0A8X6XF53_9ARAC</name>
<feature type="non-terminal residue" evidence="1">
    <location>
        <position position="27"/>
    </location>
</feature>
<keyword evidence="2" id="KW-1185">Reference proteome</keyword>
<evidence type="ECO:0000313" key="1">
    <source>
        <dbReference type="EMBL" id="GFY52104.1"/>
    </source>
</evidence>
<evidence type="ECO:0000313" key="2">
    <source>
        <dbReference type="Proteomes" id="UP000886998"/>
    </source>
</evidence>
<dbReference type="Proteomes" id="UP000886998">
    <property type="component" value="Unassembled WGS sequence"/>
</dbReference>
<accession>A0A8X6XF53</accession>
<protein>
    <submittedName>
        <fullName evidence="1">Uncharacterized protein</fullName>
    </submittedName>
</protein>